<dbReference type="InterPro" id="IPR001005">
    <property type="entry name" value="SANT/Myb"/>
</dbReference>
<gene>
    <name evidence="3" type="ORF">HYH03_018863</name>
</gene>
<feature type="region of interest" description="Disordered" evidence="1">
    <location>
        <begin position="1"/>
        <end position="123"/>
    </location>
</feature>
<feature type="compositionally biased region" description="Low complexity" evidence="1">
    <location>
        <begin position="63"/>
        <end position="95"/>
    </location>
</feature>
<comment type="caution">
    <text evidence="3">The sequence shown here is derived from an EMBL/GenBank/DDBJ whole genome shotgun (WGS) entry which is preliminary data.</text>
</comment>
<feature type="compositionally biased region" description="Polar residues" evidence="1">
    <location>
        <begin position="395"/>
        <end position="405"/>
    </location>
</feature>
<evidence type="ECO:0000259" key="2">
    <source>
        <dbReference type="PROSITE" id="PS50090"/>
    </source>
</evidence>
<proteinExistence type="predicted"/>
<feature type="compositionally biased region" description="Low complexity" evidence="1">
    <location>
        <begin position="312"/>
        <end position="339"/>
    </location>
</feature>
<feature type="domain" description="Myb-like" evidence="2">
    <location>
        <begin position="114"/>
        <end position="170"/>
    </location>
</feature>
<keyword evidence="4" id="KW-1185">Reference proteome</keyword>
<feature type="compositionally biased region" description="Basic and acidic residues" evidence="1">
    <location>
        <begin position="517"/>
        <end position="531"/>
    </location>
</feature>
<dbReference type="Proteomes" id="UP000612055">
    <property type="component" value="Unassembled WGS sequence"/>
</dbReference>
<feature type="compositionally biased region" description="Low complexity" evidence="1">
    <location>
        <begin position="262"/>
        <end position="288"/>
    </location>
</feature>
<dbReference type="AlphaFoldDB" id="A0A835XFQ5"/>
<feature type="compositionally biased region" description="Basic and acidic residues" evidence="1">
    <location>
        <begin position="190"/>
        <end position="199"/>
    </location>
</feature>
<feature type="region of interest" description="Disordered" evidence="1">
    <location>
        <begin position="190"/>
        <end position="423"/>
    </location>
</feature>
<organism evidence="3 4">
    <name type="scientific">Edaphochlamys debaryana</name>
    <dbReference type="NCBI Taxonomy" id="47281"/>
    <lineage>
        <taxon>Eukaryota</taxon>
        <taxon>Viridiplantae</taxon>
        <taxon>Chlorophyta</taxon>
        <taxon>core chlorophytes</taxon>
        <taxon>Chlorophyceae</taxon>
        <taxon>CS clade</taxon>
        <taxon>Chlamydomonadales</taxon>
        <taxon>Chlamydomonadales incertae sedis</taxon>
        <taxon>Edaphochlamys</taxon>
    </lineage>
</organism>
<accession>A0A835XFQ5</accession>
<feature type="compositionally biased region" description="Low complexity" evidence="1">
    <location>
        <begin position="451"/>
        <end position="468"/>
    </location>
</feature>
<dbReference type="PROSITE" id="PS50090">
    <property type="entry name" value="MYB_LIKE"/>
    <property type="match status" value="1"/>
</dbReference>
<feature type="compositionally biased region" description="Gly residues" evidence="1">
    <location>
        <begin position="219"/>
        <end position="232"/>
    </location>
</feature>
<reference evidence="3" key="1">
    <citation type="journal article" date="2020" name="bioRxiv">
        <title>Comparative genomics of Chlamydomonas.</title>
        <authorList>
            <person name="Craig R.J."/>
            <person name="Hasan A.R."/>
            <person name="Ness R.W."/>
            <person name="Keightley P.D."/>
        </authorList>
    </citation>
    <scope>NUCLEOTIDE SEQUENCE</scope>
    <source>
        <strain evidence="3">CCAP 11/70</strain>
    </source>
</reference>
<evidence type="ECO:0000313" key="4">
    <source>
        <dbReference type="Proteomes" id="UP000612055"/>
    </source>
</evidence>
<feature type="compositionally biased region" description="Low complexity" evidence="1">
    <location>
        <begin position="200"/>
        <end position="218"/>
    </location>
</feature>
<feature type="region of interest" description="Disordered" evidence="1">
    <location>
        <begin position="442"/>
        <end position="497"/>
    </location>
</feature>
<dbReference type="CDD" id="cd00167">
    <property type="entry name" value="SANT"/>
    <property type="match status" value="1"/>
</dbReference>
<name>A0A835XFQ5_9CHLO</name>
<evidence type="ECO:0000256" key="1">
    <source>
        <dbReference type="SAM" id="MobiDB-lite"/>
    </source>
</evidence>
<dbReference type="OrthoDB" id="552847at2759"/>
<evidence type="ECO:0000313" key="3">
    <source>
        <dbReference type="EMBL" id="KAG2482182.1"/>
    </source>
</evidence>
<sequence length="778" mass="78646">MEECREGDATPGQGPADGSAEQVSGACGLPSEQGATRPPSGQAAEPVTAAAQPPHMDTSDTQPAAKAPQSASASDAADAAAGEAATAPAAPSAARGSGGGRGGRGGRHPPPNTRTPRWTKRWTSEELEEVARLHVRFGNRWKELAKNLSRQDAEDPKSGPDVKNIFYSTMRVHSQDDTPGRVFLRAYLKDLKDPEDPVARQRALQAAEKAAAGVAGTDSGSGSGSGSFGGAPEGPEATGAGPSSAAHGESQEAPPAQVSTHAEPAAVAQASAAAVALPQQASAAAEQAVSMRPEAIVVEDTAGPLPEEPTAEEGTPTPVTMRTAALGALGAQPAAAGGDPAPPMAGERGPQTRSPRGAPHEQQAPAREEPPAAAPEPHPSRQSWRPLLEGPRTWRQPSPSSTKPQDPQPLPAAAGGSLGPPTASLLKAHLAERQAAALAAASRWESPLPAPQQAQWLAGGAQQTGAAASRSQPLPPASWGLGGWASHAPAPGGGGLQATEKELNAMLMELAQAEAAAAERRHTGGEHDRALDGAQGPPPTGLLGWNRAASAPGTYDSYSGRSVSGWQGVSAGVVAPAATSHTGPPFQLYGRVREPALQWAAQTPVPLPASAGHFPGQGRAAGMQFGQPLLASSELAVRAVRSASAPREWLAPQQPPALSRVVQEPHAAFSAAAGRAGAGALPPNAQMAGGWAHPHQRQLQLQQGTAWPAGGGLGDYSTGMAPQDGALAALQSGRPQMRPHSLLLPAQFSAAALPQLPGFGGPGAWGEPSGSGAPPPSR</sequence>
<dbReference type="EMBL" id="JAEHOE010000248">
    <property type="protein sequence ID" value="KAG2482182.1"/>
    <property type="molecule type" value="Genomic_DNA"/>
</dbReference>
<feature type="region of interest" description="Disordered" evidence="1">
    <location>
        <begin position="753"/>
        <end position="778"/>
    </location>
</feature>
<feature type="compositionally biased region" description="Low complexity" evidence="1">
    <location>
        <begin position="233"/>
        <end position="242"/>
    </location>
</feature>
<feature type="region of interest" description="Disordered" evidence="1">
    <location>
        <begin position="514"/>
        <end position="548"/>
    </location>
</feature>
<protein>
    <recommendedName>
        <fullName evidence="2">Myb-like domain-containing protein</fullName>
    </recommendedName>
</protein>